<proteinExistence type="predicted"/>
<dbReference type="EMBL" id="MU273653">
    <property type="protein sequence ID" value="KAI0029853.1"/>
    <property type="molecule type" value="Genomic_DNA"/>
</dbReference>
<protein>
    <submittedName>
        <fullName evidence="1">Uncharacterized protein</fullName>
    </submittedName>
</protein>
<evidence type="ECO:0000313" key="2">
    <source>
        <dbReference type="Proteomes" id="UP000814128"/>
    </source>
</evidence>
<gene>
    <name evidence="1" type="ORF">K488DRAFT_88335</name>
</gene>
<organism evidence="1 2">
    <name type="scientific">Vararia minispora EC-137</name>
    <dbReference type="NCBI Taxonomy" id="1314806"/>
    <lineage>
        <taxon>Eukaryota</taxon>
        <taxon>Fungi</taxon>
        <taxon>Dikarya</taxon>
        <taxon>Basidiomycota</taxon>
        <taxon>Agaricomycotina</taxon>
        <taxon>Agaricomycetes</taxon>
        <taxon>Russulales</taxon>
        <taxon>Lachnocladiaceae</taxon>
        <taxon>Vararia</taxon>
    </lineage>
</organism>
<comment type="caution">
    <text evidence="1">The sequence shown here is derived from an EMBL/GenBank/DDBJ whole genome shotgun (WGS) entry which is preliminary data.</text>
</comment>
<accession>A0ACB8QE13</accession>
<reference evidence="1" key="1">
    <citation type="submission" date="2021-02" db="EMBL/GenBank/DDBJ databases">
        <authorList>
            <consortium name="DOE Joint Genome Institute"/>
            <person name="Ahrendt S."/>
            <person name="Looney B.P."/>
            <person name="Miyauchi S."/>
            <person name="Morin E."/>
            <person name="Drula E."/>
            <person name="Courty P.E."/>
            <person name="Chicoki N."/>
            <person name="Fauchery L."/>
            <person name="Kohler A."/>
            <person name="Kuo A."/>
            <person name="Labutti K."/>
            <person name="Pangilinan J."/>
            <person name="Lipzen A."/>
            <person name="Riley R."/>
            <person name="Andreopoulos W."/>
            <person name="He G."/>
            <person name="Johnson J."/>
            <person name="Barry K.W."/>
            <person name="Grigoriev I.V."/>
            <person name="Nagy L."/>
            <person name="Hibbett D."/>
            <person name="Henrissat B."/>
            <person name="Matheny P.B."/>
            <person name="Labbe J."/>
            <person name="Martin F."/>
        </authorList>
    </citation>
    <scope>NUCLEOTIDE SEQUENCE</scope>
    <source>
        <strain evidence="1">EC-137</strain>
    </source>
</reference>
<keyword evidence="2" id="KW-1185">Reference proteome</keyword>
<sequence length="215" mass="23583">MSVFAALTKLAVLAVLPVTINGLSLTLQQYTRNNCLGFNQTEHVNPFVQDTCAPLDSPAAWFEFTVFGDLPGNRTDCFLRVYGNVDCVEDGTRVSYGTLDLVMQRYSRPTCLGFLDTIYTSFGSNGWETCYALTEPAMYFRYTFYGDLAPNATACFVRVFGSTDCAEGTESTTSPYGPIVPRAKIDCTNAVDQVTGDLMDAKAVFFTCTYNSTSS</sequence>
<reference evidence="1" key="2">
    <citation type="journal article" date="2022" name="New Phytol.">
        <title>Evolutionary transition to the ectomycorrhizal habit in the genomes of a hyperdiverse lineage of mushroom-forming fungi.</title>
        <authorList>
            <person name="Looney B."/>
            <person name="Miyauchi S."/>
            <person name="Morin E."/>
            <person name="Drula E."/>
            <person name="Courty P.E."/>
            <person name="Kohler A."/>
            <person name="Kuo A."/>
            <person name="LaButti K."/>
            <person name="Pangilinan J."/>
            <person name="Lipzen A."/>
            <person name="Riley R."/>
            <person name="Andreopoulos W."/>
            <person name="He G."/>
            <person name="Johnson J."/>
            <person name="Nolan M."/>
            <person name="Tritt A."/>
            <person name="Barry K.W."/>
            <person name="Grigoriev I.V."/>
            <person name="Nagy L.G."/>
            <person name="Hibbett D."/>
            <person name="Henrissat B."/>
            <person name="Matheny P.B."/>
            <person name="Labbe J."/>
            <person name="Martin F.M."/>
        </authorList>
    </citation>
    <scope>NUCLEOTIDE SEQUENCE</scope>
    <source>
        <strain evidence="1">EC-137</strain>
    </source>
</reference>
<evidence type="ECO:0000313" key="1">
    <source>
        <dbReference type="EMBL" id="KAI0029853.1"/>
    </source>
</evidence>
<dbReference type="Proteomes" id="UP000814128">
    <property type="component" value="Unassembled WGS sequence"/>
</dbReference>
<name>A0ACB8QE13_9AGAM</name>